<sequence length="122" mass="13995">MQDPSSLRSSRHMMAQLDYTSASDAEMDQIKAAVARILESIMSDEKSLQCFLRLGDRWLGTRRDAPQSPLYMLAILDVITKDTYLMDFLARREGITSDMIDMYQARLVFQVSLEVSRLSPRI</sequence>
<evidence type="ECO:0000313" key="1">
    <source>
        <dbReference type="EMBL" id="UVF18387.1"/>
    </source>
</evidence>
<protein>
    <submittedName>
        <fullName evidence="1">Uncharacterized protein</fullName>
    </submittedName>
</protein>
<keyword evidence="2" id="KW-1185">Reference proteome</keyword>
<dbReference type="EMBL" id="CP102845">
    <property type="protein sequence ID" value="UVF18387.1"/>
    <property type="molecule type" value="Genomic_DNA"/>
</dbReference>
<dbReference type="Proteomes" id="UP001017257">
    <property type="component" value="Chromosome"/>
</dbReference>
<name>A0ABY5RQB7_9HYPH</name>
<organism evidence="1 2">
    <name type="scientific">Microvirga terrae</name>
    <dbReference type="NCBI Taxonomy" id="2740529"/>
    <lineage>
        <taxon>Bacteria</taxon>
        <taxon>Pseudomonadati</taxon>
        <taxon>Pseudomonadota</taxon>
        <taxon>Alphaproteobacteria</taxon>
        <taxon>Hyphomicrobiales</taxon>
        <taxon>Methylobacteriaceae</taxon>
        <taxon>Microvirga</taxon>
    </lineage>
</organism>
<accession>A0ABY5RQB7</accession>
<reference evidence="1" key="1">
    <citation type="submission" date="2022-08" db="EMBL/GenBank/DDBJ databases">
        <title>Microvirga terrae sp. nov., isolated from soil.</title>
        <authorList>
            <person name="Kim K.H."/>
            <person name="Seo Y.L."/>
            <person name="Kim J.M."/>
            <person name="Lee J.K."/>
            <person name="Han D.M."/>
            <person name="Jeon C.O."/>
        </authorList>
    </citation>
    <scope>NUCLEOTIDE SEQUENCE</scope>
    <source>
        <strain evidence="1">R24</strain>
    </source>
</reference>
<gene>
    <name evidence="1" type="ORF">HPT29_017990</name>
</gene>
<evidence type="ECO:0000313" key="2">
    <source>
        <dbReference type="Proteomes" id="UP001017257"/>
    </source>
</evidence>
<proteinExistence type="predicted"/>
<dbReference type="RefSeq" id="WP_173948572.1">
    <property type="nucleotide sequence ID" value="NZ_CP102845.1"/>
</dbReference>